<reference evidence="1 2" key="1">
    <citation type="submission" date="2020-08" db="EMBL/GenBank/DDBJ databases">
        <title>Genome public.</title>
        <authorList>
            <person name="Liu C."/>
            <person name="Sun Q."/>
        </authorList>
    </citation>
    <scope>NUCLEOTIDE SEQUENCE [LARGE SCALE GENOMIC DNA]</scope>
    <source>
        <strain evidence="1 2">NSJ-56</strain>
    </source>
</reference>
<gene>
    <name evidence="1" type="ORF">H8S64_03925</name>
</gene>
<dbReference type="EMBL" id="JACOOH010000002">
    <property type="protein sequence ID" value="MBC5620242.1"/>
    <property type="molecule type" value="Genomic_DNA"/>
</dbReference>
<dbReference type="PROSITE" id="PS51257">
    <property type="entry name" value="PROKAR_LIPOPROTEIN"/>
    <property type="match status" value="1"/>
</dbReference>
<evidence type="ECO:0008006" key="3">
    <source>
        <dbReference type="Google" id="ProtNLM"/>
    </source>
</evidence>
<accession>A0ABR7CX68</accession>
<dbReference type="RefSeq" id="WP_186975068.1">
    <property type="nucleotide sequence ID" value="NZ_JACOOH010000002.1"/>
</dbReference>
<protein>
    <recommendedName>
        <fullName evidence="3">Lipoprotein</fullName>
    </recommendedName>
</protein>
<evidence type="ECO:0000313" key="1">
    <source>
        <dbReference type="EMBL" id="MBC5620242.1"/>
    </source>
</evidence>
<keyword evidence="2" id="KW-1185">Reference proteome</keyword>
<sequence>MKKSTLIIIATGIAACSIVSCKSKPKNTQADAQKQTTSITEKALKVNDLLAVADQRVNDTIVFQGPVKHTCSHSGRRCFISDPTDETTIRVEVGGNIKSFNRELVNSEIAVTGVLKEQRFSKEYIDKWEKELKEEEAKGEKDEAHCDSEKNSILKMREWMKKNNKDAYVIYYVEGIDYDIVK</sequence>
<proteinExistence type="predicted"/>
<evidence type="ECO:0000313" key="2">
    <source>
        <dbReference type="Proteomes" id="UP000646484"/>
    </source>
</evidence>
<organism evidence="1 2">
    <name type="scientific">Butyricimonas hominis</name>
    <dbReference type="NCBI Taxonomy" id="2763032"/>
    <lineage>
        <taxon>Bacteria</taxon>
        <taxon>Pseudomonadati</taxon>
        <taxon>Bacteroidota</taxon>
        <taxon>Bacteroidia</taxon>
        <taxon>Bacteroidales</taxon>
        <taxon>Odoribacteraceae</taxon>
        <taxon>Butyricimonas</taxon>
    </lineage>
</organism>
<name>A0ABR7CX68_9BACT</name>
<comment type="caution">
    <text evidence="1">The sequence shown here is derived from an EMBL/GenBank/DDBJ whole genome shotgun (WGS) entry which is preliminary data.</text>
</comment>
<dbReference type="Proteomes" id="UP000646484">
    <property type="component" value="Unassembled WGS sequence"/>
</dbReference>